<evidence type="ECO:0000313" key="6">
    <source>
        <dbReference type="Proteomes" id="UP000642509"/>
    </source>
</evidence>
<evidence type="ECO:0000256" key="1">
    <source>
        <dbReference type="ARBA" id="ARBA00023015"/>
    </source>
</evidence>
<dbReference type="Pfam" id="PF12833">
    <property type="entry name" value="HTH_18"/>
    <property type="match status" value="1"/>
</dbReference>
<reference evidence="6" key="1">
    <citation type="journal article" date="2019" name="Int. J. Syst. Evol. Microbiol.">
        <title>The Global Catalogue of Microorganisms (GCM) 10K type strain sequencing project: providing services to taxonomists for standard genome sequencing and annotation.</title>
        <authorList>
            <consortium name="The Broad Institute Genomics Platform"/>
            <consortium name="The Broad Institute Genome Sequencing Center for Infectious Disease"/>
            <person name="Wu L."/>
            <person name="Ma J."/>
        </authorList>
    </citation>
    <scope>NUCLEOTIDE SEQUENCE [LARGE SCALE GENOMIC DNA]</scope>
    <source>
        <strain evidence="6">CGMCC 1.7064</strain>
    </source>
</reference>
<dbReference type="RefSeq" id="WP_229672245.1">
    <property type="nucleotide sequence ID" value="NZ_BAAAOU010000001.1"/>
</dbReference>
<dbReference type="SMART" id="SM00342">
    <property type="entry name" value="HTH_ARAC"/>
    <property type="match status" value="1"/>
</dbReference>
<dbReference type="InterPro" id="IPR018062">
    <property type="entry name" value="HTH_AraC-typ_CS"/>
</dbReference>
<sequence>MTTPDDARGILYPTRLPTFHRISAPPGLEPLLRWFWIPQWNLAPGRTSRQEILPFPAANLVVQPGAVSLTGPSTRVSFRDLTGTGWAVGALLRPAGVVQCHPEPGRLRDTEVPFEAPDLLASVEAAMAHDAGATARGEAASAFVRWAEDRMVPPDAAGRLANAMEEMIATDRSIVRVEQVADRLGVSVRGVQRLARSHVGVPPLAIIRRYRLQEAAVRLREEPAVTIADIAAELGYADHAHLSRDFRTVLGLTPRTYRGGQ</sequence>
<keyword evidence="3" id="KW-0804">Transcription</keyword>
<dbReference type="PANTHER" id="PTHR46796:SF15">
    <property type="entry name" value="BLL1074 PROTEIN"/>
    <property type="match status" value="1"/>
</dbReference>
<dbReference type="InterPro" id="IPR018060">
    <property type="entry name" value="HTH_AraC"/>
</dbReference>
<accession>A0ABQ2LT18</accession>
<gene>
    <name evidence="5" type="ORF">GCM10010977_09580</name>
</gene>
<feature type="domain" description="HTH araC/xylS-type" evidence="4">
    <location>
        <begin position="158"/>
        <end position="260"/>
    </location>
</feature>
<name>A0ABQ2LT18_9MICC</name>
<proteinExistence type="predicted"/>
<dbReference type="InterPro" id="IPR046532">
    <property type="entry name" value="DUF6597"/>
</dbReference>
<comment type="caution">
    <text evidence="5">The sequence shown here is derived from an EMBL/GenBank/DDBJ whole genome shotgun (WGS) entry which is preliminary data.</text>
</comment>
<dbReference type="SUPFAM" id="SSF46689">
    <property type="entry name" value="Homeodomain-like"/>
    <property type="match status" value="1"/>
</dbReference>
<dbReference type="InterPro" id="IPR050204">
    <property type="entry name" value="AraC_XylS_family_regulators"/>
</dbReference>
<dbReference type="EMBL" id="BMLQ01000002">
    <property type="protein sequence ID" value="GGO42831.1"/>
    <property type="molecule type" value="Genomic_DNA"/>
</dbReference>
<keyword evidence="2" id="KW-0238">DNA-binding</keyword>
<keyword evidence="6" id="KW-1185">Reference proteome</keyword>
<dbReference type="Pfam" id="PF20240">
    <property type="entry name" value="DUF6597"/>
    <property type="match status" value="1"/>
</dbReference>
<evidence type="ECO:0000256" key="3">
    <source>
        <dbReference type="ARBA" id="ARBA00023163"/>
    </source>
</evidence>
<dbReference type="Proteomes" id="UP000642509">
    <property type="component" value="Unassembled WGS sequence"/>
</dbReference>
<evidence type="ECO:0000313" key="5">
    <source>
        <dbReference type="EMBL" id="GGO42831.1"/>
    </source>
</evidence>
<keyword evidence="1" id="KW-0805">Transcription regulation</keyword>
<protein>
    <submittedName>
        <fullName evidence="5">AraC family transcriptional regulator</fullName>
    </submittedName>
</protein>
<dbReference type="PANTHER" id="PTHR46796">
    <property type="entry name" value="HTH-TYPE TRANSCRIPTIONAL ACTIVATOR RHAS-RELATED"/>
    <property type="match status" value="1"/>
</dbReference>
<dbReference type="PROSITE" id="PS00041">
    <property type="entry name" value="HTH_ARAC_FAMILY_1"/>
    <property type="match status" value="1"/>
</dbReference>
<evidence type="ECO:0000259" key="4">
    <source>
        <dbReference type="PROSITE" id="PS01124"/>
    </source>
</evidence>
<organism evidence="5 6">
    <name type="scientific">Citricoccus zhacaiensis</name>
    <dbReference type="NCBI Taxonomy" id="489142"/>
    <lineage>
        <taxon>Bacteria</taxon>
        <taxon>Bacillati</taxon>
        <taxon>Actinomycetota</taxon>
        <taxon>Actinomycetes</taxon>
        <taxon>Micrococcales</taxon>
        <taxon>Micrococcaceae</taxon>
        <taxon>Citricoccus</taxon>
    </lineage>
</organism>
<dbReference type="Gene3D" id="1.10.10.60">
    <property type="entry name" value="Homeodomain-like"/>
    <property type="match status" value="1"/>
</dbReference>
<dbReference type="InterPro" id="IPR009057">
    <property type="entry name" value="Homeodomain-like_sf"/>
</dbReference>
<evidence type="ECO:0000256" key="2">
    <source>
        <dbReference type="ARBA" id="ARBA00023125"/>
    </source>
</evidence>
<dbReference type="PROSITE" id="PS01124">
    <property type="entry name" value="HTH_ARAC_FAMILY_2"/>
    <property type="match status" value="1"/>
</dbReference>